<dbReference type="InterPro" id="IPR013783">
    <property type="entry name" value="Ig-like_fold"/>
</dbReference>
<gene>
    <name evidence="3" type="ORF">GJR95_08910</name>
</gene>
<evidence type="ECO:0000259" key="2">
    <source>
        <dbReference type="PROSITE" id="PS50093"/>
    </source>
</evidence>
<dbReference type="Proteomes" id="UP000464577">
    <property type="component" value="Chromosome"/>
</dbReference>
<dbReference type="PROSITE" id="PS50093">
    <property type="entry name" value="PKD"/>
    <property type="match status" value="1"/>
</dbReference>
<keyword evidence="4" id="KW-1185">Reference proteome</keyword>
<evidence type="ECO:0000313" key="3">
    <source>
        <dbReference type="EMBL" id="QHW01236.1"/>
    </source>
</evidence>
<accession>A0A6P1W882</accession>
<dbReference type="SUPFAM" id="SSF49299">
    <property type="entry name" value="PKD domain"/>
    <property type="match status" value="1"/>
</dbReference>
<dbReference type="InterPro" id="IPR000601">
    <property type="entry name" value="PKD_dom"/>
</dbReference>
<dbReference type="KEGG" id="senf:GJR95_08910"/>
<organism evidence="3 4">
    <name type="scientific">Spirosoma endbachense</name>
    <dbReference type="NCBI Taxonomy" id="2666025"/>
    <lineage>
        <taxon>Bacteria</taxon>
        <taxon>Pseudomonadati</taxon>
        <taxon>Bacteroidota</taxon>
        <taxon>Cytophagia</taxon>
        <taxon>Cytophagales</taxon>
        <taxon>Cytophagaceae</taxon>
        <taxon>Spirosoma</taxon>
    </lineage>
</organism>
<reference evidence="3 4" key="1">
    <citation type="submission" date="2019-11" db="EMBL/GenBank/DDBJ databases">
        <title>Spirosoma endbachense sp. nov., isolated from a natural salt meadow.</title>
        <authorList>
            <person name="Rojas J."/>
            <person name="Ambika Manirajan B."/>
            <person name="Ratering S."/>
            <person name="Suarez C."/>
            <person name="Geissler-Plaum R."/>
            <person name="Schnell S."/>
        </authorList>
    </citation>
    <scope>NUCLEOTIDE SEQUENCE [LARGE SCALE GENOMIC DNA]</scope>
    <source>
        <strain evidence="3 4">I-24</strain>
    </source>
</reference>
<evidence type="ECO:0000256" key="1">
    <source>
        <dbReference type="SAM" id="MobiDB-lite"/>
    </source>
</evidence>
<dbReference type="InterPro" id="IPR035986">
    <property type="entry name" value="PKD_dom_sf"/>
</dbReference>
<dbReference type="CDD" id="cd00146">
    <property type="entry name" value="PKD"/>
    <property type="match status" value="1"/>
</dbReference>
<feature type="domain" description="PKD" evidence="2">
    <location>
        <begin position="9"/>
        <end position="53"/>
    </location>
</feature>
<feature type="region of interest" description="Disordered" evidence="1">
    <location>
        <begin position="1"/>
        <end position="27"/>
    </location>
</feature>
<dbReference type="Gene3D" id="2.60.40.10">
    <property type="entry name" value="Immunoglobulins"/>
    <property type="match status" value="1"/>
</dbReference>
<sequence>MENSNASAWDFGDGQSPTEKEPVNDYKKRKKYKVTLTAKGPGGENNFSYEISVDNLPA</sequence>
<dbReference type="Pfam" id="PF18911">
    <property type="entry name" value="PKD_4"/>
    <property type="match status" value="1"/>
</dbReference>
<name>A0A6P1W882_9BACT</name>
<evidence type="ECO:0000313" key="4">
    <source>
        <dbReference type="Proteomes" id="UP000464577"/>
    </source>
</evidence>
<dbReference type="EMBL" id="CP045997">
    <property type="protein sequence ID" value="QHW01236.1"/>
    <property type="molecule type" value="Genomic_DNA"/>
</dbReference>
<dbReference type="RefSeq" id="WP_162391631.1">
    <property type="nucleotide sequence ID" value="NZ_CP045997.1"/>
</dbReference>
<dbReference type="AlphaFoldDB" id="A0A6P1W882"/>
<protein>
    <submittedName>
        <fullName evidence="3">PKD domain-containing protein</fullName>
    </submittedName>
</protein>
<proteinExistence type="predicted"/>